<dbReference type="PANTHER" id="PTHR43100">
    <property type="entry name" value="GLUTAMATE SYNTHASE [NADPH] SMALL CHAIN"/>
    <property type="match status" value="1"/>
</dbReference>
<comment type="caution">
    <text evidence="7">The sequence shown here is derived from an EMBL/GenBank/DDBJ whole genome shotgun (WGS) entry which is preliminary data.</text>
</comment>
<dbReference type="SUPFAM" id="SSF46548">
    <property type="entry name" value="alpha-helical ferredoxin"/>
    <property type="match status" value="1"/>
</dbReference>
<dbReference type="GO" id="GO:0051536">
    <property type="term" value="F:iron-sulfur cluster binding"/>
    <property type="evidence" value="ECO:0007669"/>
    <property type="project" value="InterPro"/>
</dbReference>
<dbReference type="Gene3D" id="1.10.1060.10">
    <property type="entry name" value="Alpha-helical ferredoxin"/>
    <property type="match status" value="1"/>
</dbReference>
<dbReference type="Pfam" id="PF14691">
    <property type="entry name" value="Fer4_20"/>
    <property type="match status" value="1"/>
</dbReference>
<dbReference type="InterPro" id="IPR036188">
    <property type="entry name" value="FAD/NAD-bd_sf"/>
</dbReference>
<dbReference type="Gene3D" id="3.50.50.60">
    <property type="entry name" value="FAD/NAD(P)-binding domain"/>
    <property type="match status" value="2"/>
</dbReference>
<evidence type="ECO:0000256" key="4">
    <source>
        <dbReference type="ARBA" id="ARBA00029440"/>
    </source>
</evidence>
<dbReference type="PANTHER" id="PTHR43100:SF3">
    <property type="entry name" value="FAD_NAD(P)-BINDING DOMAIN-CONTAINING PROTEIN"/>
    <property type="match status" value="1"/>
</dbReference>
<dbReference type="RefSeq" id="WP_054714335.1">
    <property type="nucleotide sequence ID" value="NZ_AZEU01000023.1"/>
</dbReference>
<evidence type="ECO:0000259" key="6">
    <source>
        <dbReference type="Pfam" id="PF14691"/>
    </source>
</evidence>
<dbReference type="GO" id="GO:0006537">
    <property type="term" value="P:glutamate biosynthetic process"/>
    <property type="evidence" value="ECO:0007669"/>
    <property type="project" value="UniProtKB-KW"/>
</dbReference>
<feature type="domain" description="Dihydroprymidine dehydrogenase" evidence="6">
    <location>
        <begin position="25"/>
        <end position="142"/>
    </location>
</feature>
<evidence type="ECO:0000256" key="2">
    <source>
        <dbReference type="ARBA" id="ARBA00023002"/>
    </source>
</evidence>
<evidence type="ECO:0000256" key="3">
    <source>
        <dbReference type="ARBA" id="ARBA00023164"/>
    </source>
</evidence>
<dbReference type="Proteomes" id="UP000051790">
    <property type="component" value="Unassembled WGS sequence"/>
</dbReference>
<organism evidence="7 8">
    <name type="scientific">Lacticaseibacillus manihotivorans DSM 13343 = JCM 12514</name>
    <dbReference type="NCBI Taxonomy" id="1423769"/>
    <lineage>
        <taxon>Bacteria</taxon>
        <taxon>Bacillati</taxon>
        <taxon>Bacillota</taxon>
        <taxon>Bacilli</taxon>
        <taxon>Lactobacillales</taxon>
        <taxon>Lactobacillaceae</taxon>
        <taxon>Lacticaseibacillus</taxon>
    </lineage>
</organism>
<protein>
    <submittedName>
        <fullName evidence="7">Glutamate synthase subunit beta</fullName>
    </submittedName>
</protein>
<evidence type="ECO:0000259" key="5">
    <source>
        <dbReference type="Pfam" id="PF07992"/>
    </source>
</evidence>
<dbReference type="PRINTS" id="PR00419">
    <property type="entry name" value="ADXRDTASE"/>
</dbReference>
<keyword evidence="1" id="KW-0028">Amino-acid biosynthesis</keyword>
<evidence type="ECO:0000256" key="1">
    <source>
        <dbReference type="ARBA" id="ARBA00022605"/>
    </source>
</evidence>
<dbReference type="AlphaFoldDB" id="A0A0R1R6R6"/>
<accession>A0A0R1R6R6</accession>
<dbReference type="InterPro" id="IPR028261">
    <property type="entry name" value="DPD_II"/>
</dbReference>
<dbReference type="Pfam" id="PF07992">
    <property type="entry name" value="Pyr_redox_2"/>
    <property type="match status" value="1"/>
</dbReference>
<keyword evidence="3" id="KW-0314">Glutamate biosynthesis</keyword>
<reference evidence="7 8" key="1">
    <citation type="journal article" date="2015" name="Genome Announc.">
        <title>Expanding the biotechnology potential of lactobacilli through comparative genomics of 213 strains and associated genera.</title>
        <authorList>
            <person name="Sun Z."/>
            <person name="Harris H.M."/>
            <person name="McCann A."/>
            <person name="Guo C."/>
            <person name="Argimon S."/>
            <person name="Zhang W."/>
            <person name="Yang X."/>
            <person name="Jeffery I.B."/>
            <person name="Cooney J.C."/>
            <person name="Kagawa T.F."/>
            <person name="Liu W."/>
            <person name="Song Y."/>
            <person name="Salvetti E."/>
            <person name="Wrobel A."/>
            <person name="Rasinkangas P."/>
            <person name="Parkhill J."/>
            <person name="Rea M.C."/>
            <person name="O'Sullivan O."/>
            <person name="Ritari J."/>
            <person name="Douillard F.P."/>
            <person name="Paul Ross R."/>
            <person name="Yang R."/>
            <person name="Briner A.E."/>
            <person name="Felis G.E."/>
            <person name="de Vos W.M."/>
            <person name="Barrangou R."/>
            <person name="Klaenhammer T.R."/>
            <person name="Caufield P.W."/>
            <person name="Cui Y."/>
            <person name="Zhang H."/>
            <person name="O'Toole P.W."/>
        </authorList>
    </citation>
    <scope>NUCLEOTIDE SEQUENCE [LARGE SCALE GENOMIC DNA]</scope>
    <source>
        <strain evidence="7 8">DSM 13343</strain>
    </source>
</reference>
<dbReference type="InterPro" id="IPR023753">
    <property type="entry name" value="FAD/NAD-binding_dom"/>
</dbReference>
<dbReference type="InterPro" id="IPR009051">
    <property type="entry name" value="Helical_ferredxn"/>
</dbReference>
<dbReference type="SUPFAM" id="SSF51971">
    <property type="entry name" value="Nucleotide-binding domain"/>
    <property type="match status" value="2"/>
</dbReference>
<dbReference type="EMBL" id="AZEU01000023">
    <property type="protein sequence ID" value="KRL53024.1"/>
    <property type="molecule type" value="Genomic_DNA"/>
</dbReference>
<dbReference type="GO" id="GO:0016639">
    <property type="term" value="F:oxidoreductase activity, acting on the CH-NH2 group of donors, NAD or NADP as acceptor"/>
    <property type="evidence" value="ECO:0007669"/>
    <property type="project" value="InterPro"/>
</dbReference>
<keyword evidence="2" id="KW-0560">Oxidoreductase</keyword>
<gene>
    <name evidence="7" type="ORF">FD01_GL001660</name>
</gene>
<evidence type="ECO:0000313" key="8">
    <source>
        <dbReference type="Proteomes" id="UP000051790"/>
    </source>
</evidence>
<name>A0A0R1R6R6_9LACO</name>
<evidence type="ECO:0000313" key="7">
    <source>
        <dbReference type="EMBL" id="KRL53024.1"/>
    </source>
</evidence>
<feature type="domain" description="FAD/NAD(P)-binding" evidence="5">
    <location>
        <begin position="157"/>
        <end position="459"/>
    </location>
</feature>
<sequence>MSDPFGFMKYTRKDNPWRDPKTRILDFDEMELPLSEADRRQQALRCMNCGVPHCHVGYAYAGGKAVSGCPNDNLIPEWQDFVGRNEDKRAFQRLTLTNPLPDFTGHVCPAPCEVSCNEALHNKGITIRNNERFIIDQAFKYGWVEEAGRPVSHNGIKVAIVGSGPAGLTAAWRLNQLGYDVTVYEAADRPGGLVMYGIPNMKLPKEDVARRIAVMEKVGVKFICNTRVGVDISGDELQKQYARVLLAIGARMPRELNAPGRQLKGVKQALDFLSDATHAVLKEGTKANTKLAGKKIVVVGGGDTGNDCIATALRLGARDILQLEIVPAAPKQRPDNNPWPEWPRTQRTGYGQSEYAELSDKPLTRFAHTITAFHGDNGQLQSITINEADHFQPVAGTEVTEDADLVLLAMGFTGADSTVFDNCGVHKVYDDYKTDNEQVYVAGDAKRGPSLVIWGIREGRMAAEAIHKSLQSASELVPAGAKRA</sequence>
<dbReference type="NCBIfam" id="TIGR01317">
    <property type="entry name" value="GOGAT_sm_gam"/>
    <property type="match status" value="1"/>
</dbReference>
<comment type="pathway">
    <text evidence="4">Amino-acid biosynthesis.</text>
</comment>
<proteinExistence type="predicted"/>
<dbReference type="InterPro" id="IPR051394">
    <property type="entry name" value="Glutamate_Synthase"/>
</dbReference>
<dbReference type="InterPro" id="IPR006005">
    <property type="entry name" value="Glut_synth_ssu1"/>
</dbReference>
<dbReference type="OrthoDB" id="9803192at2"/>
<dbReference type="PATRIC" id="fig|1423769.4.peg.1774"/>
<keyword evidence="8" id="KW-1185">Reference proteome</keyword>